<accession>A0ABV7XLZ7</accession>
<reference evidence="3" key="1">
    <citation type="journal article" date="2019" name="Int. J. Syst. Evol. Microbiol.">
        <title>The Global Catalogue of Microorganisms (GCM) 10K type strain sequencing project: providing services to taxonomists for standard genome sequencing and annotation.</title>
        <authorList>
            <consortium name="The Broad Institute Genomics Platform"/>
            <consortium name="The Broad Institute Genome Sequencing Center for Infectious Disease"/>
            <person name="Wu L."/>
            <person name="Ma J."/>
        </authorList>
    </citation>
    <scope>NUCLEOTIDE SEQUENCE [LARGE SCALE GENOMIC DNA]</scope>
    <source>
        <strain evidence="3">KCTC 42441</strain>
    </source>
</reference>
<feature type="compositionally biased region" description="Low complexity" evidence="1">
    <location>
        <begin position="13"/>
        <end position="28"/>
    </location>
</feature>
<protein>
    <recommendedName>
        <fullName evidence="4">Lectin-like protein BA14k</fullName>
    </recommendedName>
</protein>
<gene>
    <name evidence="2" type="ORF">ACFONC_08945</name>
</gene>
<evidence type="ECO:0000256" key="1">
    <source>
        <dbReference type="SAM" id="MobiDB-lite"/>
    </source>
</evidence>
<dbReference type="EMBL" id="JBHRYA010000007">
    <property type="protein sequence ID" value="MFC3716278.1"/>
    <property type="molecule type" value="Genomic_DNA"/>
</dbReference>
<name>A0ABV7XLZ7_9GAMM</name>
<evidence type="ECO:0000313" key="2">
    <source>
        <dbReference type="EMBL" id="MFC3716278.1"/>
    </source>
</evidence>
<keyword evidence="3" id="KW-1185">Reference proteome</keyword>
<dbReference type="Proteomes" id="UP001595705">
    <property type="component" value="Unassembled WGS sequence"/>
</dbReference>
<evidence type="ECO:0000313" key="3">
    <source>
        <dbReference type="Proteomes" id="UP001595705"/>
    </source>
</evidence>
<comment type="caution">
    <text evidence="2">The sequence shown here is derived from an EMBL/GenBank/DDBJ whole genome shotgun (WGS) entry which is preliminary data.</text>
</comment>
<organism evidence="2 3">
    <name type="scientific">Luteimonas soli</name>
    <dbReference type="NCBI Taxonomy" id="1648966"/>
    <lineage>
        <taxon>Bacteria</taxon>
        <taxon>Pseudomonadati</taxon>
        <taxon>Pseudomonadota</taxon>
        <taxon>Gammaproteobacteria</taxon>
        <taxon>Lysobacterales</taxon>
        <taxon>Lysobacteraceae</taxon>
        <taxon>Luteimonas</taxon>
    </lineage>
</organism>
<feature type="region of interest" description="Disordered" evidence="1">
    <location>
        <begin position="1"/>
        <end position="34"/>
    </location>
</feature>
<proteinExistence type="predicted"/>
<evidence type="ECO:0008006" key="4">
    <source>
        <dbReference type="Google" id="ProtNLM"/>
    </source>
</evidence>
<sequence length="64" mass="6911">MNTQFHAPTGHVAPRPSAPSIARPASYRDAPRNRDFGVGYGNSSGYASGKHYATNWGNARFRCG</sequence>
<dbReference type="RefSeq" id="WP_386743387.1">
    <property type="nucleotide sequence ID" value="NZ_JBHRYA010000007.1"/>
</dbReference>